<dbReference type="EMBL" id="JBHULH010000008">
    <property type="protein sequence ID" value="MFD2568275.1"/>
    <property type="molecule type" value="Genomic_DNA"/>
</dbReference>
<feature type="domain" description="HTH luxR-type" evidence="4">
    <location>
        <begin position="185"/>
        <end position="250"/>
    </location>
</feature>
<dbReference type="InterPro" id="IPR000792">
    <property type="entry name" value="Tscrpt_reg_LuxR_C"/>
</dbReference>
<dbReference type="Proteomes" id="UP001597508">
    <property type="component" value="Unassembled WGS sequence"/>
</dbReference>
<keyword evidence="2" id="KW-0238">DNA-binding</keyword>
<gene>
    <name evidence="5" type="ORF">ACFSRZ_12930</name>
</gene>
<dbReference type="SMART" id="SM00421">
    <property type="entry name" value="HTH_LUXR"/>
    <property type="match status" value="1"/>
</dbReference>
<evidence type="ECO:0000259" key="4">
    <source>
        <dbReference type="PROSITE" id="PS50043"/>
    </source>
</evidence>
<sequence length="252" mass="29411">MPKVDDFFSFKNTVTEISKEELLQTSYYLKSIEAFSRLSDSCVFVTDYMKKGFEYVSNHPLFLCGHTADEVKEMGYDFYLKYVTEKDLQLLLKIQKIAFDFYETIPMAERIEYSISYDFYLKTKEGKKILVNRKLTPLFLTNSGKIWKAVAIISLSSANKSGNIKIYKKGNQKVLEYNEEKDFWETPEVIKLSDREREIIHLSIRGFKVDEIADELSVSPNTVKFHRKRLFEKLEVSTITEAISFAKNNSLI</sequence>
<dbReference type="SUPFAM" id="SSF46894">
    <property type="entry name" value="C-terminal effector domain of the bipartite response regulators"/>
    <property type="match status" value="1"/>
</dbReference>
<keyword evidence="3" id="KW-0804">Transcription</keyword>
<dbReference type="PRINTS" id="PR00038">
    <property type="entry name" value="HTHLUXR"/>
</dbReference>
<dbReference type="PANTHER" id="PTHR44688">
    <property type="entry name" value="DNA-BINDING TRANSCRIPTIONAL ACTIVATOR DEVR_DOSR"/>
    <property type="match status" value="1"/>
</dbReference>
<evidence type="ECO:0000313" key="6">
    <source>
        <dbReference type="Proteomes" id="UP001597508"/>
    </source>
</evidence>
<dbReference type="Pfam" id="PF00196">
    <property type="entry name" value="GerE"/>
    <property type="match status" value="1"/>
</dbReference>
<dbReference type="CDD" id="cd06170">
    <property type="entry name" value="LuxR_C_like"/>
    <property type="match status" value="1"/>
</dbReference>
<reference evidence="6" key="1">
    <citation type="journal article" date="2019" name="Int. J. Syst. Evol. Microbiol.">
        <title>The Global Catalogue of Microorganisms (GCM) 10K type strain sequencing project: providing services to taxonomists for standard genome sequencing and annotation.</title>
        <authorList>
            <consortium name="The Broad Institute Genomics Platform"/>
            <consortium name="The Broad Institute Genome Sequencing Center for Infectious Disease"/>
            <person name="Wu L."/>
            <person name="Ma J."/>
        </authorList>
    </citation>
    <scope>NUCLEOTIDE SEQUENCE [LARGE SCALE GENOMIC DNA]</scope>
    <source>
        <strain evidence="6">KCTC 52127</strain>
    </source>
</reference>
<dbReference type="InterPro" id="IPR016032">
    <property type="entry name" value="Sig_transdc_resp-reg_C-effctor"/>
</dbReference>
<name>A0ABW5LU45_9FLAO</name>
<dbReference type="Gene3D" id="3.30.450.20">
    <property type="entry name" value="PAS domain"/>
    <property type="match status" value="1"/>
</dbReference>
<dbReference type="PROSITE" id="PS50043">
    <property type="entry name" value="HTH_LUXR_2"/>
    <property type="match status" value="1"/>
</dbReference>
<keyword evidence="6" id="KW-1185">Reference proteome</keyword>
<protein>
    <submittedName>
        <fullName evidence="5">Response regulator transcription factor</fullName>
    </submittedName>
</protein>
<comment type="caution">
    <text evidence="5">The sequence shown here is derived from an EMBL/GenBank/DDBJ whole genome shotgun (WGS) entry which is preliminary data.</text>
</comment>
<dbReference type="Gene3D" id="1.10.10.10">
    <property type="entry name" value="Winged helix-like DNA-binding domain superfamily/Winged helix DNA-binding domain"/>
    <property type="match status" value="1"/>
</dbReference>
<keyword evidence="1" id="KW-0805">Transcription regulation</keyword>
<dbReference type="PANTHER" id="PTHR44688:SF16">
    <property type="entry name" value="DNA-BINDING TRANSCRIPTIONAL ACTIVATOR DEVR_DOSR"/>
    <property type="match status" value="1"/>
</dbReference>
<evidence type="ECO:0000256" key="1">
    <source>
        <dbReference type="ARBA" id="ARBA00023015"/>
    </source>
</evidence>
<evidence type="ECO:0000256" key="2">
    <source>
        <dbReference type="ARBA" id="ARBA00023125"/>
    </source>
</evidence>
<evidence type="ECO:0000256" key="3">
    <source>
        <dbReference type="ARBA" id="ARBA00023163"/>
    </source>
</evidence>
<organism evidence="5 6">
    <name type="scientific">Pseudotenacibaculum haliotis</name>
    <dbReference type="NCBI Taxonomy" id="1862138"/>
    <lineage>
        <taxon>Bacteria</taxon>
        <taxon>Pseudomonadati</taxon>
        <taxon>Bacteroidota</taxon>
        <taxon>Flavobacteriia</taxon>
        <taxon>Flavobacteriales</taxon>
        <taxon>Flavobacteriaceae</taxon>
        <taxon>Pseudotenacibaculum</taxon>
    </lineage>
</organism>
<dbReference type="InterPro" id="IPR036388">
    <property type="entry name" value="WH-like_DNA-bd_sf"/>
</dbReference>
<proteinExistence type="predicted"/>
<accession>A0ABW5LU45</accession>
<evidence type="ECO:0000313" key="5">
    <source>
        <dbReference type="EMBL" id="MFD2568275.1"/>
    </source>
</evidence>
<dbReference type="PROSITE" id="PS00622">
    <property type="entry name" value="HTH_LUXR_1"/>
    <property type="match status" value="1"/>
</dbReference>
<dbReference type="RefSeq" id="WP_379666979.1">
    <property type="nucleotide sequence ID" value="NZ_JBHULH010000008.1"/>
</dbReference>